<dbReference type="Proteomes" id="UP000054279">
    <property type="component" value="Unassembled WGS sequence"/>
</dbReference>
<dbReference type="HOGENOM" id="CLU_596076_0_0_1"/>
<evidence type="ECO:0000313" key="1">
    <source>
        <dbReference type="EMBL" id="KIJ43328.1"/>
    </source>
</evidence>
<proteinExistence type="predicted"/>
<sequence>MGDLTVACLLVTDDSTAHTIMADSFVKDSAINGNVDVPTSVSVTNPATEPVNEGHTLVNLQALEELEGYQTIVDQLVDSFSPPKHLEFQSAPDPETSYISQFSLKGPPNTGPFALKEHHAINSAFLDYEMLLCNTLEGVEEVQSFGIEFMLFQQKNLRQAIYRALKNVDDIKAKQWNHRRMVKQDQVSDNPDTLYRPKVTYPISADEVFGALQKISKGQSVRQAQHPEHLEIDMTEAKGFVDSEANLTGEERQLLKARLRLGSVTAATRIQLEDPVVVPVPYKSPQSQAVLGKDTIFELNRDIARTRLPSWTAPGAKSFYASEHVTLSADEWCTVVLIRFVVTLPRIWDSGSARHKLMLENFMHLANAMVIANTREVIIDMGDGMSTAKMFREEYGMYLQGRVDLYPTAKIQPTEHLAYHMGDQMEGLGPMPSRSTNAFERFNGMLQDTPTNMRSGTVV</sequence>
<evidence type="ECO:0000313" key="2">
    <source>
        <dbReference type="Proteomes" id="UP000054279"/>
    </source>
</evidence>
<name>A0A0C9UJW1_SPHS4</name>
<accession>A0A0C9UJW1</accession>
<organism evidence="1 2">
    <name type="scientific">Sphaerobolus stellatus (strain SS14)</name>
    <dbReference type="NCBI Taxonomy" id="990650"/>
    <lineage>
        <taxon>Eukaryota</taxon>
        <taxon>Fungi</taxon>
        <taxon>Dikarya</taxon>
        <taxon>Basidiomycota</taxon>
        <taxon>Agaricomycotina</taxon>
        <taxon>Agaricomycetes</taxon>
        <taxon>Phallomycetidae</taxon>
        <taxon>Geastrales</taxon>
        <taxon>Sphaerobolaceae</taxon>
        <taxon>Sphaerobolus</taxon>
    </lineage>
</organism>
<dbReference type="EMBL" id="KN837124">
    <property type="protein sequence ID" value="KIJ43328.1"/>
    <property type="molecule type" value="Genomic_DNA"/>
</dbReference>
<dbReference type="AlphaFoldDB" id="A0A0C9UJW1"/>
<gene>
    <name evidence="1" type="ORF">M422DRAFT_47954</name>
</gene>
<keyword evidence="2" id="KW-1185">Reference proteome</keyword>
<protein>
    <submittedName>
        <fullName evidence="1">Unplaced genomic scaffold SPHSTscaffold_49, whole genome shotgun sequence</fullName>
    </submittedName>
</protein>
<reference evidence="1 2" key="1">
    <citation type="submission" date="2014-06" db="EMBL/GenBank/DDBJ databases">
        <title>Evolutionary Origins and Diversification of the Mycorrhizal Mutualists.</title>
        <authorList>
            <consortium name="DOE Joint Genome Institute"/>
            <consortium name="Mycorrhizal Genomics Consortium"/>
            <person name="Kohler A."/>
            <person name="Kuo A."/>
            <person name="Nagy L.G."/>
            <person name="Floudas D."/>
            <person name="Copeland A."/>
            <person name="Barry K.W."/>
            <person name="Cichocki N."/>
            <person name="Veneault-Fourrey C."/>
            <person name="LaButti K."/>
            <person name="Lindquist E.A."/>
            <person name="Lipzen A."/>
            <person name="Lundell T."/>
            <person name="Morin E."/>
            <person name="Murat C."/>
            <person name="Riley R."/>
            <person name="Ohm R."/>
            <person name="Sun H."/>
            <person name="Tunlid A."/>
            <person name="Henrissat B."/>
            <person name="Grigoriev I.V."/>
            <person name="Hibbett D.S."/>
            <person name="Martin F."/>
        </authorList>
    </citation>
    <scope>NUCLEOTIDE SEQUENCE [LARGE SCALE GENOMIC DNA]</scope>
    <source>
        <strain evidence="1 2">SS14</strain>
    </source>
</reference>
<dbReference type="OrthoDB" id="3247418at2759"/>